<gene>
    <name evidence="2" type="ORF">BDZ90DRAFT_77856</name>
</gene>
<protein>
    <submittedName>
        <fullName evidence="2">Uncharacterized protein</fullName>
    </submittedName>
</protein>
<dbReference type="EMBL" id="KZ819677">
    <property type="protein sequence ID" value="PWN25103.1"/>
    <property type="molecule type" value="Genomic_DNA"/>
</dbReference>
<dbReference type="GeneID" id="37031690"/>
<dbReference type="Proteomes" id="UP000245884">
    <property type="component" value="Unassembled WGS sequence"/>
</dbReference>
<accession>A0A316UMF8</accession>
<name>A0A316UMF8_9BASI</name>
<evidence type="ECO:0000313" key="2">
    <source>
        <dbReference type="EMBL" id="PWN25103.1"/>
    </source>
</evidence>
<evidence type="ECO:0000256" key="1">
    <source>
        <dbReference type="SAM" id="MobiDB-lite"/>
    </source>
</evidence>
<feature type="region of interest" description="Disordered" evidence="1">
    <location>
        <begin position="112"/>
        <end position="143"/>
    </location>
</feature>
<feature type="compositionally biased region" description="Basic and acidic residues" evidence="1">
    <location>
        <begin position="17"/>
        <end position="33"/>
    </location>
</feature>
<keyword evidence="3" id="KW-1185">Reference proteome</keyword>
<proteinExistence type="predicted"/>
<reference evidence="2 3" key="1">
    <citation type="journal article" date="2018" name="Mol. Biol. Evol.">
        <title>Broad Genomic Sampling Reveals a Smut Pathogenic Ancestry of the Fungal Clade Ustilaginomycotina.</title>
        <authorList>
            <person name="Kijpornyongpan T."/>
            <person name="Mondo S.J."/>
            <person name="Barry K."/>
            <person name="Sandor L."/>
            <person name="Lee J."/>
            <person name="Lipzen A."/>
            <person name="Pangilinan J."/>
            <person name="LaButti K."/>
            <person name="Hainaut M."/>
            <person name="Henrissat B."/>
            <person name="Grigoriev I.V."/>
            <person name="Spatafora J.W."/>
            <person name="Aime M.C."/>
        </authorList>
    </citation>
    <scope>NUCLEOTIDE SEQUENCE [LARGE SCALE GENOMIC DNA]</scope>
    <source>
        <strain evidence="2 3">MCA 5214</strain>
    </source>
</reference>
<feature type="region of interest" description="Disordered" evidence="1">
    <location>
        <begin position="17"/>
        <end position="68"/>
    </location>
</feature>
<dbReference type="AlphaFoldDB" id="A0A316UMF8"/>
<sequence>MTGRLIAYGTPEGVKVKSSDRIRASLRHREPERRKLRSGSARNDSACVSRAHLHASSPWNASDCPSPPTRAKCLATPFAPDASPQERCARIKTPAGGPQCLDSPAVWSRRRTLRNQDDAGRLAPPRQARPELSCAETRRETRP</sequence>
<evidence type="ECO:0000313" key="3">
    <source>
        <dbReference type="Proteomes" id="UP000245884"/>
    </source>
</evidence>
<organism evidence="2 3">
    <name type="scientific">Jaminaea rosea</name>
    <dbReference type="NCBI Taxonomy" id="1569628"/>
    <lineage>
        <taxon>Eukaryota</taxon>
        <taxon>Fungi</taxon>
        <taxon>Dikarya</taxon>
        <taxon>Basidiomycota</taxon>
        <taxon>Ustilaginomycotina</taxon>
        <taxon>Exobasidiomycetes</taxon>
        <taxon>Microstromatales</taxon>
        <taxon>Microstromatales incertae sedis</taxon>
        <taxon>Jaminaea</taxon>
    </lineage>
</organism>
<dbReference type="RefSeq" id="XP_025359715.1">
    <property type="nucleotide sequence ID" value="XM_025509867.1"/>
</dbReference>